<dbReference type="SUPFAM" id="SSF90123">
    <property type="entry name" value="ABC transporter transmembrane region"/>
    <property type="match status" value="1"/>
</dbReference>
<feature type="domain" description="ABC transporter" evidence="11">
    <location>
        <begin position="561"/>
        <end position="795"/>
    </location>
</feature>
<dbReference type="GO" id="GO:0016887">
    <property type="term" value="F:ATP hydrolysis activity"/>
    <property type="evidence" value="ECO:0007669"/>
    <property type="project" value="InterPro"/>
</dbReference>
<feature type="domain" description="ABC transmembrane type-1" evidence="12">
    <location>
        <begin position="277"/>
        <end position="527"/>
    </location>
</feature>
<dbReference type="Pfam" id="PF00005">
    <property type="entry name" value="ABC_tran"/>
    <property type="match status" value="1"/>
</dbReference>
<evidence type="ECO:0000256" key="2">
    <source>
        <dbReference type="ARBA" id="ARBA00022448"/>
    </source>
</evidence>
<feature type="region of interest" description="Disordered" evidence="9">
    <location>
        <begin position="1"/>
        <end position="34"/>
    </location>
</feature>
<evidence type="ECO:0000256" key="9">
    <source>
        <dbReference type="SAM" id="MobiDB-lite"/>
    </source>
</evidence>
<dbReference type="AlphaFoldDB" id="A0A857DJT8"/>
<dbReference type="SUPFAM" id="SSF52540">
    <property type="entry name" value="P-loop containing nucleoside triphosphate hydrolases"/>
    <property type="match status" value="1"/>
</dbReference>
<dbReference type="Gene3D" id="1.20.1560.10">
    <property type="entry name" value="ABC transporter type 1, transmembrane domain"/>
    <property type="match status" value="2"/>
</dbReference>
<feature type="compositionally biased region" description="Polar residues" evidence="9">
    <location>
        <begin position="1"/>
        <end position="12"/>
    </location>
</feature>
<name>A0A857DJT8_9FIRM</name>
<dbReference type="Gene3D" id="3.40.50.300">
    <property type="entry name" value="P-loop containing nucleotide triphosphate hydrolases"/>
    <property type="match status" value="1"/>
</dbReference>
<dbReference type="InterPro" id="IPR003593">
    <property type="entry name" value="AAA+_ATPase"/>
</dbReference>
<dbReference type="GO" id="GO:0015421">
    <property type="term" value="F:ABC-type oligopeptide transporter activity"/>
    <property type="evidence" value="ECO:0007669"/>
    <property type="project" value="TreeGrafter"/>
</dbReference>
<feature type="transmembrane region" description="Helical" evidence="10">
    <location>
        <begin position="56"/>
        <end position="75"/>
    </location>
</feature>
<reference evidence="13 14" key="1">
    <citation type="submission" date="2019-12" db="EMBL/GenBank/DDBJ databases">
        <title>Sequence classification of anaerobic respiratory reductive dehalogenases: First we see many, then we see few.</title>
        <authorList>
            <person name="Molenda O."/>
            <person name="Puentes Jacome L.A."/>
            <person name="Cao X."/>
            <person name="Nesbo C.L."/>
            <person name="Tang S."/>
            <person name="Morson N."/>
            <person name="Patron J."/>
            <person name="Lomheim L."/>
            <person name="Wishart D.S."/>
            <person name="Edwards E.A."/>
        </authorList>
    </citation>
    <scope>NUCLEOTIDE SEQUENCE [LARGE SCALE GENOMIC DNA]</scope>
    <source>
        <strain evidence="13 14">12DCA</strain>
    </source>
</reference>
<dbReference type="Proteomes" id="UP000430508">
    <property type="component" value="Chromosome"/>
</dbReference>
<evidence type="ECO:0000256" key="4">
    <source>
        <dbReference type="ARBA" id="ARBA00022692"/>
    </source>
</evidence>
<protein>
    <submittedName>
        <fullName evidence="13">ATP-binding cassette domain-containing protein</fullName>
    </submittedName>
</protein>
<keyword evidence="2" id="KW-0813">Transport</keyword>
<organism evidence="13 14">
    <name type="scientific">Dehalobacter restrictus</name>
    <dbReference type="NCBI Taxonomy" id="55583"/>
    <lineage>
        <taxon>Bacteria</taxon>
        <taxon>Bacillati</taxon>
        <taxon>Bacillota</taxon>
        <taxon>Clostridia</taxon>
        <taxon>Eubacteriales</taxon>
        <taxon>Desulfitobacteriaceae</taxon>
        <taxon>Dehalobacter</taxon>
    </lineage>
</organism>
<dbReference type="RefSeq" id="WP_158208592.1">
    <property type="nucleotide sequence ID" value="NZ_CP046996.1"/>
</dbReference>
<gene>
    <name evidence="13" type="ORF">GQ588_13770</name>
</gene>
<evidence type="ECO:0000259" key="11">
    <source>
        <dbReference type="PROSITE" id="PS50893"/>
    </source>
</evidence>
<dbReference type="PROSITE" id="PS50893">
    <property type="entry name" value="ABC_TRANSPORTER_2"/>
    <property type="match status" value="1"/>
</dbReference>
<keyword evidence="3" id="KW-1003">Cell membrane</keyword>
<accession>A0A857DJT8</accession>
<dbReference type="FunFam" id="3.40.50.300:FF:000287">
    <property type="entry name" value="Multidrug ABC transporter ATP-binding protein"/>
    <property type="match status" value="1"/>
</dbReference>
<keyword evidence="4 10" id="KW-0812">Transmembrane</keyword>
<dbReference type="PANTHER" id="PTHR43394">
    <property type="entry name" value="ATP-DEPENDENT PERMEASE MDL1, MITOCHONDRIAL"/>
    <property type="match status" value="1"/>
</dbReference>
<keyword evidence="8 10" id="KW-0472">Membrane</keyword>
<dbReference type="PROSITE" id="PS50929">
    <property type="entry name" value="ABC_TM1F"/>
    <property type="match status" value="1"/>
</dbReference>
<evidence type="ECO:0000256" key="1">
    <source>
        <dbReference type="ARBA" id="ARBA00004651"/>
    </source>
</evidence>
<dbReference type="InterPro" id="IPR003439">
    <property type="entry name" value="ABC_transporter-like_ATP-bd"/>
</dbReference>
<keyword evidence="6 13" id="KW-0067">ATP-binding</keyword>
<dbReference type="CDD" id="cd18547">
    <property type="entry name" value="ABC_6TM_Tm288_like"/>
    <property type="match status" value="1"/>
</dbReference>
<dbReference type="FunFam" id="1.20.1560.10:FF:000011">
    <property type="entry name" value="Multidrug ABC transporter ATP-binding protein"/>
    <property type="match status" value="1"/>
</dbReference>
<dbReference type="GO" id="GO:0005524">
    <property type="term" value="F:ATP binding"/>
    <property type="evidence" value="ECO:0007669"/>
    <property type="project" value="UniProtKB-KW"/>
</dbReference>
<evidence type="ECO:0000256" key="5">
    <source>
        <dbReference type="ARBA" id="ARBA00022741"/>
    </source>
</evidence>
<dbReference type="PANTHER" id="PTHR43394:SF1">
    <property type="entry name" value="ATP-BINDING CASSETTE SUB-FAMILY B MEMBER 10, MITOCHONDRIAL"/>
    <property type="match status" value="1"/>
</dbReference>
<evidence type="ECO:0000256" key="3">
    <source>
        <dbReference type="ARBA" id="ARBA00022475"/>
    </source>
</evidence>
<dbReference type="SMART" id="SM00382">
    <property type="entry name" value="AAA"/>
    <property type="match status" value="1"/>
</dbReference>
<dbReference type="InterPro" id="IPR011527">
    <property type="entry name" value="ABC1_TM_dom"/>
</dbReference>
<sequence length="805" mass="88667">MSGENKNQNTIRNRQDRRGPGGPGGPGSHFGAPVEKAKNFRGSLARLIRYLKPHKVHLIVVLIFAIASTSFTIAAPKVSSKAINKLQDAYMARMMLQKMSEAQEKGVDSIYTQMADVQLKAVDQISKQIANSATSKPTNPESLNTVKALITLPAINTLQDPQEKANTVIKMLDLLNALPNMGGNSADNNTQNGTVKKIDADSIDTIKTFLQLPMLSSVTNAEEKADVCQKIIDLGEKMSATGATGLDMPNTQQNVELTGDQINGAITAIRETNGEYDFHYIGMIALILIGMYLISALFSLIMGLVMSGVSQRTVRDLRRVVDNKLAKLPLKYYDMHPYGDILSRVTNDIDTIATTLQQSLTQIITSVITIIGYIIMMLTISPVLTLIIIASLPLYMLSTTMIAKKSQKYFAVQQKELGDLSSHVEEMYTGHKIVKAFGHEKDAIEKFESINNRLYGAGWKAQFVSGIMFPLMNFISNLSYVGISIVGGIWITRNLLGLGDILAFIQYSRSFTMPIIQTANIANVIQSTIACAERVFEVLDEQEEIPDSPEAVILDMPKGNIRIDHVSFRYTEDVPLIEDMNLEVRQGDTIAIVGPTGAGKTTLVNLLMRFYEINSGKISIDGVDIKDMPRSELRKLFGMVLQDTWLFNGSIKDNITYSKEGATMEQIVRAAKAAHADHFIRTLPDGYDTILNEEATNISQGQKQLLTIARAILANPAILILDEATSSVDTRTEVLIQKAMKNLMKGRTNFVIAHRLSTIRDAELILVMNNGSIIETGNHKELLAKGGFYAELYNSQFSKDTDIAG</sequence>
<evidence type="ECO:0000256" key="8">
    <source>
        <dbReference type="ARBA" id="ARBA00023136"/>
    </source>
</evidence>
<evidence type="ECO:0000259" key="12">
    <source>
        <dbReference type="PROSITE" id="PS50929"/>
    </source>
</evidence>
<evidence type="ECO:0000313" key="13">
    <source>
        <dbReference type="EMBL" id="QHA01630.1"/>
    </source>
</evidence>
<dbReference type="InterPro" id="IPR039421">
    <property type="entry name" value="Type_1_exporter"/>
</dbReference>
<dbReference type="InterPro" id="IPR017871">
    <property type="entry name" value="ABC_transporter-like_CS"/>
</dbReference>
<evidence type="ECO:0000256" key="10">
    <source>
        <dbReference type="SAM" id="Phobius"/>
    </source>
</evidence>
<dbReference type="InterPro" id="IPR036640">
    <property type="entry name" value="ABC1_TM_sf"/>
</dbReference>
<feature type="transmembrane region" description="Helical" evidence="10">
    <location>
        <begin position="280"/>
        <end position="309"/>
    </location>
</feature>
<dbReference type="EMBL" id="CP046996">
    <property type="protein sequence ID" value="QHA01630.1"/>
    <property type="molecule type" value="Genomic_DNA"/>
</dbReference>
<evidence type="ECO:0000256" key="6">
    <source>
        <dbReference type="ARBA" id="ARBA00022840"/>
    </source>
</evidence>
<dbReference type="InterPro" id="IPR027417">
    <property type="entry name" value="P-loop_NTPase"/>
</dbReference>
<evidence type="ECO:0000256" key="7">
    <source>
        <dbReference type="ARBA" id="ARBA00022989"/>
    </source>
</evidence>
<dbReference type="CDD" id="cd03254">
    <property type="entry name" value="ABCC_Glucan_exporter_like"/>
    <property type="match status" value="1"/>
</dbReference>
<dbReference type="GO" id="GO:0005886">
    <property type="term" value="C:plasma membrane"/>
    <property type="evidence" value="ECO:0007669"/>
    <property type="project" value="UniProtKB-SubCell"/>
</dbReference>
<feature type="transmembrane region" description="Helical" evidence="10">
    <location>
        <begin position="370"/>
        <end position="397"/>
    </location>
</feature>
<keyword evidence="7 10" id="KW-1133">Transmembrane helix</keyword>
<proteinExistence type="predicted"/>
<dbReference type="Pfam" id="PF00664">
    <property type="entry name" value="ABC_membrane"/>
    <property type="match status" value="1"/>
</dbReference>
<dbReference type="PROSITE" id="PS00211">
    <property type="entry name" value="ABC_TRANSPORTER_1"/>
    <property type="match status" value="1"/>
</dbReference>
<keyword evidence="5" id="KW-0547">Nucleotide-binding</keyword>
<evidence type="ECO:0000313" key="14">
    <source>
        <dbReference type="Proteomes" id="UP000430508"/>
    </source>
</evidence>
<comment type="subcellular location">
    <subcellularLocation>
        <location evidence="1">Cell membrane</location>
        <topology evidence="1">Multi-pass membrane protein</topology>
    </subcellularLocation>
</comment>